<keyword evidence="3" id="KW-0862">Zinc</keyword>
<protein>
    <submittedName>
        <fullName evidence="5">Uncharacterized protein</fullName>
    </submittedName>
</protein>
<dbReference type="GO" id="GO:0000105">
    <property type="term" value="P:L-histidine biosynthetic process"/>
    <property type="evidence" value="ECO:0007669"/>
    <property type="project" value="TreeGrafter"/>
</dbReference>
<proteinExistence type="predicted"/>
<dbReference type="GO" id="GO:0051287">
    <property type="term" value="F:NAD binding"/>
    <property type="evidence" value="ECO:0007669"/>
    <property type="project" value="InterPro"/>
</dbReference>
<dbReference type="AlphaFoldDB" id="X1AWE0"/>
<dbReference type="PRINTS" id="PR00083">
    <property type="entry name" value="HOLDHDRGNASE"/>
</dbReference>
<evidence type="ECO:0000256" key="1">
    <source>
        <dbReference type="ARBA" id="ARBA00001947"/>
    </source>
</evidence>
<dbReference type="GO" id="GO:0046872">
    <property type="term" value="F:metal ion binding"/>
    <property type="evidence" value="ECO:0007669"/>
    <property type="project" value="UniProtKB-KW"/>
</dbReference>
<dbReference type="Pfam" id="PF00815">
    <property type="entry name" value="Histidinol_dh"/>
    <property type="match status" value="1"/>
</dbReference>
<sequence>MKRQVDFEVETLPGVHLGQKIIPVASSGSYVPGGRYPMLASAHMTVITPKVAGVSRAVACSPPVKGQGLWPATLYSMHAAGAD</sequence>
<keyword evidence="4" id="KW-0560">Oxidoreductase</keyword>
<evidence type="ECO:0000256" key="4">
    <source>
        <dbReference type="ARBA" id="ARBA00023002"/>
    </source>
</evidence>
<feature type="non-terminal residue" evidence="5">
    <location>
        <position position="83"/>
    </location>
</feature>
<dbReference type="InterPro" id="IPR012131">
    <property type="entry name" value="Hstdl_DH"/>
</dbReference>
<dbReference type="PANTHER" id="PTHR21256:SF14">
    <property type="entry name" value="HISTIDINOL DEHYDROGENASE"/>
    <property type="match status" value="1"/>
</dbReference>
<dbReference type="EMBL" id="BART01007820">
    <property type="protein sequence ID" value="GAG64111.1"/>
    <property type="molecule type" value="Genomic_DNA"/>
</dbReference>
<dbReference type="GO" id="GO:0005829">
    <property type="term" value="C:cytosol"/>
    <property type="evidence" value="ECO:0007669"/>
    <property type="project" value="TreeGrafter"/>
</dbReference>
<keyword evidence="2" id="KW-0479">Metal-binding</keyword>
<organism evidence="5">
    <name type="scientific">marine sediment metagenome</name>
    <dbReference type="NCBI Taxonomy" id="412755"/>
    <lineage>
        <taxon>unclassified sequences</taxon>
        <taxon>metagenomes</taxon>
        <taxon>ecological metagenomes</taxon>
    </lineage>
</organism>
<dbReference type="GO" id="GO:0004399">
    <property type="term" value="F:histidinol dehydrogenase activity"/>
    <property type="evidence" value="ECO:0007669"/>
    <property type="project" value="TreeGrafter"/>
</dbReference>
<dbReference type="PANTHER" id="PTHR21256">
    <property type="entry name" value="HISTIDINOL DEHYDROGENASE HDH"/>
    <property type="match status" value="1"/>
</dbReference>
<dbReference type="SUPFAM" id="SSF53720">
    <property type="entry name" value="ALDH-like"/>
    <property type="match status" value="1"/>
</dbReference>
<reference evidence="5" key="1">
    <citation type="journal article" date="2014" name="Front. Microbiol.">
        <title>High frequency of phylogenetically diverse reductive dehalogenase-homologous genes in deep subseafloor sedimentary metagenomes.</title>
        <authorList>
            <person name="Kawai M."/>
            <person name="Futagami T."/>
            <person name="Toyoda A."/>
            <person name="Takaki Y."/>
            <person name="Nishi S."/>
            <person name="Hori S."/>
            <person name="Arai W."/>
            <person name="Tsubouchi T."/>
            <person name="Morono Y."/>
            <person name="Uchiyama I."/>
            <person name="Ito T."/>
            <person name="Fujiyama A."/>
            <person name="Inagaki F."/>
            <person name="Takami H."/>
        </authorList>
    </citation>
    <scope>NUCLEOTIDE SEQUENCE</scope>
    <source>
        <strain evidence="5">Expedition CK06-06</strain>
    </source>
</reference>
<name>X1AWE0_9ZZZZ</name>
<dbReference type="Gene3D" id="3.40.50.1980">
    <property type="entry name" value="Nitrogenase molybdenum iron protein domain"/>
    <property type="match status" value="1"/>
</dbReference>
<dbReference type="InterPro" id="IPR016161">
    <property type="entry name" value="Ald_DH/histidinol_DH"/>
</dbReference>
<evidence type="ECO:0000313" key="5">
    <source>
        <dbReference type="EMBL" id="GAG64111.1"/>
    </source>
</evidence>
<gene>
    <name evidence="5" type="ORF">S01H4_17725</name>
</gene>
<accession>X1AWE0</accession>
<comment type="cofactor">
    <cofactor evidence="1">
        <name>Zn(2+)</name>
        <dbReference type="ChEBI" id="CHEBI:29105"/>
    </cofactor>
</comment>
<evidence type="ECO:0000256" key="3">
    <source>
        <dbReference type="ARBA" id="ARBA00022833"/>
    </source>
</evidence>
<evidence type="ECO:0000256" key="2">
    <source>
        <dbReference type="ARBA" id="ARBA00022723"/>
    </source>
</evidence>
<comment type="caution">
    <text evidence="5">The sequence shown here is derived from an EMBL/GenBank/DDBJ whole genome shotgun (WGS) entry which is preliminary data.</text>
</comment>